<protein>
    <recommendedName>
        <fullName evidence="8">Spermidine/putrescine import ATP-binding protein PotA</fullName>
        <ecNumber evidence="8">7.6.2.11</ecNumber>
    </recommendedName>
</protein>
<dbReference type="Proteomes" id="UP000077037">
    <property type="component" value="Unassembled WGS sequence"/>
</dbReference>
<evidence type="ECO:0000256" key="3">
    <source>
        <dbReference type="ARBA" id="ARBA00022519"/>
    </source>
</evidence>
<dbReference type="InterPro" id="IPR008995">
    <property type="entry name" value="Mo/tungstate-bd_C_term_dom"/>
</dbReference>
<dbReference type="SUPFAM" id="SSF50331">
    <property type="entry name" value="MOP-like"/>
    <property type="match status" value="1"/>
</dbReference>
<reference evidence="10 11" key="1">
    <citation type="submission" date="2016-03" db="EMBL/GenBank/DDBJ databases">
        <authorList>
            <consortium name="Pathogen Informatics"/>
        </authorList>
    </citation>
    <scope>NUCLEOTIDE SEQUENCE [LARGE SCALE GENOMIC DNA]</scope>
    <source>
        <strain evidence="10 11">NCTC13364</strain>
    </source>
</reference>
<dbReference type="SUPFAM" id="SSF52540">
    <property type="entry name" value="P-loop containing nucleoside triphosphate hydrolases"/>
    <property type="match status" value="1"/>
</dbReference>
<dbReference type="Gene3D" id="2.40.50.100">
    <property type="match status" value="1"/>
</dbReference>
<evidence type="ECO:0000256" key="2">
    <source>
        <dbReference type="ARBA" id="ARBA00022475"/>
    </source>
</evidence>
<comment type="function">
    <text evidence="8">Part of the ABC transporter complex PotABCD involved in spermidine/putrescine import. Responsible for energy coupling to the transport system.</text>
</comment>
<evidence type="ECO:0000313" key="10">
    <source>
        <dbReference type="EMBL" id="SAI14116.1"/>
    </source>
</evidence>
<dbReference type="FunFam" id="3.40.50.300:FF:000133">
    <property type="entry name" value="Spermidine/putrescine import ATP-binding protein PotA"/>
    <property type="match status" value="1"/>
</dbReference>
<dbReference type="InterPro" id="IPR027417">
    <property type="entry name" value="P-loop_NTPase"/>
</dbReference>
<dbReference type="PANTHER" id="PTHR42781">
    <property type="entry name" value="SPERMIDINE/PUTRESCINE IMPORT ATP-BINDING PROTEIN POTA"/>
    <property type="match status" value="1"/>
</dbReference>
<dbReference type="NCBIfam" id="TIGR01187">
    <property type="entry name" value="potA"/>
    <property type="match status" value="1"/>
</dbReference>
<dbReference type="Pfam" id="PF00005">
    <property type="entry name" value="ABC_tran"/>
    <property type="match status" value="1"/>
</dbReference>
<evidence type="ECO:0000259" key="9">
    <source>
        <dbReference type="PROSITE" id="PS50893"/>
    </source>
</evidence>
<dbReference type="PROSITE" id="PS00211">
    <property type="entry name" value="ABC_TRANSPORTER_1"/>
    <property type="match status" value="1"/>
</dbReference>
<proteinExistence type="inferred from homology"/>
<dbReference type="InterPro" id="IPR003439">
    <property type="entry name" value="ABC_transporter-like_ATP-bd"/>
</dbReference>
<keyword evidence="7 8" id="KW-0472">Membrane</keyword>
<accession>A0A157MZE5</accession>
<feature type="domain" description="ABC transporter" evidence="9">
    <location>
        <begin position="18"/>
        <end position="248"/>
    </location>
</feature>
<keyword evidence="1 8" id="KW-0813">Transport</keyword>
<comment type="similarity">
    <text evidence="8">Belongs to the ABC transporter superfamily. Spermidine/putrescine importer (TC 3.A.1.11.1) family.</text>
</comment>
<dbReference type="PANTHER" id="PTHR42781:SF5">
    <property type="entry name" value="PUTRESCINE TRANSPORT ATP-BINDING PROTEIN POTG"/>
    <property type="match status" value="1"/>
</dbReference>
<evidence type="ECO:0000256" key="6">
    <source>
        <dbReference type="ARBA" id="ARBA00022967"/>
    </source>
</evidence>
<dbReference type="InterPro" id="IPR003593">
    <property type="entry name" value="AAA+_ATPase"/>
</dbReference>
<evidence type="ECO:0000256" key="7">
    <source>
        <dbReference type="ARBA" id="ARBA00023136"/>
    </source>
</evidence>
<dbReference type="AlphaFoldDB" id="A0A157MZE5"/>
<evidence type="ECO:0000256" key="5">
    <source>
        <dbReference type="ARBA" id="ARBA00022840"/>
    </source>
</evidence>
<keyword evidence="2 8" id="KW-1003">Cell membrane</keyword>
<name>A0A157MZE5_9BORD</name>
<dbReference type="EC" id="7.6.2.11" evidence="8"/>
<keyword evidence="5 8" id="KW-0067">ATP-binding</keyword>
<dbReference type="Pfam" id="PF08402">
    <property type="entry name" value="TOBE_2"/>
    <property type="match status" value="1"/>
</dbReference>
<evidence type="ECO:0000256" key="8">
    <source>
        <dbReference type="RuleBase" id="RU364083"/>
    </source>
</evidence>
<dbReference type="OrthoDB" id="5298774at2"/>
<dbReference type="InterPro" id="IPR050093">
    <property type="entry name" value="ABC_SmlMolc_Importer"/>
</dbReference>
<sequence length="375" mass="41232">MNESRYSAPAGGDADAFVQVIDVVKIFGDTVAVQSTSLTVRRNEIFALLGSSGCGKSTLLRMLAGFEEPTSGRILLDDQDITAVPPHRRPVNMMFQSYALFPHMTVEANVAFGLKQEGVAANEIHERVFEALDLVQMAGYSRRKPHQLSGGQQQRVALARSLVKGPKLLLLDEPMSALDKQIRQKTQIELVKILEKVGVTCIMVTHDQEEAMTMAHRLAVMTEGQIVQSGTPQDVYNFPNSRFVAGFIGSTNLFTGTIVVDEADHVAIECADLARPLYVNHGVSEPLGMEVHVSLRPERLRIWREQPQSDYNWARGVVSHVAWMGGYALYQIRLDSGKSIETSVPGMVLARIDAPGVDEEVFVSWDADSPTVLAS</sequence>
<keyword evidence="10" id="KW-0378">Hydrolase</keyword>
<dbReference type="Gene3D" id="3.40.50.300">
    <property type="entry name" value="P-loop containing nucleotide triphosphate hydrolases"/>
    <property type="match status" value="1"/>
</dbReference>
<dbReference type="InterPro" id="IPR013611">
    <property type="entry name" value="Transp-assoc_OB_typ2"/>
</dbReference>
<dbReference type="InterPro" id="IPR005893">
    <property type="entry name" value="PotA-like"/>
</dbReference>
<organism evidence="10 11">
    <name type="scientific">Bordetella ansorpii</name>
    <dbReference type="NCBI Taxonomy" id="288768"/>
    <lineage>
        <taxon>Bacteria</taxon>
        <taxon>Pseudomonadati</taxon>
        <taxon>Pseudomonadota</taxon>
        <taxon>Betaproteobacteria</taxon>
        <taxon>Burkholderiales</taxon>
        <taxon>Alcaligenaceae</taxon>
        <taxon>Bordetella</taxon>
    </lineage>
</organism>
<dbReference type="RefSeq" id="WP_066410382.1">
    <property type="nucleotide sequence ID" value="NZ_FKBS01000013.1"/>
</dbReference>
<keyword evidence="6 8" id="KW-1278">Translocase</keyword>
<comment type="catalytic activity">
    <reaction evidence="8">
        <text>ATP + H2O + polyamine-[polyamine-binding protein]Side 1 = ADP + phosphate + polyamineSide 2 + [polyamine-binding protein]Side 1.</text>
        <dbReference type="EC" id="7.6.2.11"/>
    </reaction>
</comment>
<dbReference type="GO" id="GO:0043190">
    <property type="term" value="C:ATP-binding cassette (ABC) transporter complex"/>
    <property type="evidence" value="ECO:0007669"/>
    <property type="project" value="InterPro"/>
</dbReference>
<dbReference type="SMART" id="SM00382">
    <property type="entry name" value="AAA"/>
    <property type="match status" value="1"/>
</dbReference>
<evidence type="ECO:0000313" key="11">
    <source>
        <dbReference type="Proteomes" id="UP000077037"/>
    </source>
</evidence>
<comment type="subunit">
    <text evidence="8">The complex is composed of two ATP-binding proteins (PotA), two transmembrane proteins (PotB and PotC) and a solute-binding protein (PotD).</text>
</comment>
<dbReference type="InterPro" id="IPR017871">
    <property type="entry name" value="ABC_transporter-like_CS"/>
</dbReference>
<dbReference type="GO" id="GO:0015417">
    <property type="term" value="F:ABC-type polyamine transporter activity"/>
    <property type="evidence" value="ECO:0007669"/>
    <property type="project" value="UniProtKB-EC"/>
</dbReference>
<dbReference type="GO" id="GO:0005524">
    <property type="term" value="F:ATP binding"/>
    <property type="evidence" value="ECO:0007669"/>
    <property type="project" value="UniProtKB-KW"/>
</dbReference>
<dbReference type="PROSITE" id="PS50893">
    <property type="entry name" value="ABC_TRANSPORTER_2"/>
    <property type="match status" value="1"/>
</dbReference>
<dbReference type="EMBL" id="FKBS01000013">
    <property type="protein sequence ID" value="SAI14116.1"/>
    <property type="molecule type" value="Genomic_DNA"/>
</dbReference>
<keyword evidence="3" id="KW-0997">Cell inner membrane</keyword>
<keyword evidence="4 8" id="KW-0547">Nucleotide-binding</keyword>
<evidence type="ECO:0000256" key="4">
    <source>
        <dbReference type="ARBA" id="ARBA00022741"/>
    </source>
</evidence>
<gene>
    <name evidence="10" type="primary">potG_1</name>
    <name evidence="8" type="synonym">potA</name>
    <name evidence="10" type="ORF">SAMEA1982600_01513</name>
</gene>
<dbReference type="GO" id="GO:0016887">
    <property type="term" value="F:ATP hydrolysis activity"/>
    <property type="evidence" value="ECO:0007669"/>
    <property type="project" value="InterPro"/>
</dbReference>
<evidence type="ECO:0000256" key="1">
    <source>
        <dbReference type="ARBA" id="ARBA00022448"/>
    </source>
</evidence>
<dbReference type="GO" id="GO:0015847">
    <property type="term" value="P:putrescine transport"/>
    <property type="evidence" value="ECO:0007669"/>
    <property type="project" value="UniProtKB-ARBA"/>
</dbReference>